<feature type="transmembrane region" description="Helical" evidence="5">
    <location>
        <begin position="624"/>
        <end position="643"/>
    </location>
</feature>
<feature type="transmembrane region" description="Helical" evidence="5">
    <location>
        <begin position="678"/>
        <end position="699"/>
    </location>
</feature>
<keyword evidence="2 5" id="KW-0812">Transmembrane</keyword>
<feature type="transmembrane region" description="Helical" evidence="5">
    <location>
        <begin position="521"/>
        <end position="544"/>
    </location>
</feature>
<reference evidence="8 9" key="1">
    <citation type="journal article" date="2015" name="Genome Announc.">
        <title>Expanding the biotechnology potential of lactobacilli through comparative genomics of 213 strains and associated genera.</title>
        <authorList>
            <person name="Sun Z."/>
            <person name="Harris H.M."/>
            <person name="McCann A."/>
            <person name="Guo C."/>
            <person name="Argimon S."/>
            <person name="Zhang W."/>
            <person name="Yang X."/>
            <person name="Jeffery I.B."/>
            <person name="Cooney J.C."/>
            <person name="Kagawa T.F."/>
            <person name="Liu W."/>
            <person name="Song Y."/>
            <person name="Salvetti E."/>
            <person name="Wrobel A."/>
            <person name="Rasinkangas P."/>
            <person name="Parkhill J."/>
            <person name="Rea M.C."/>
            <person name="O'Sullivan O."/>
            <person name="Ritari J."/>
            <person name="Douillard F.P."/>
            <person name="Paul Ross R."/>
            <person name="Yang R."/>
            <person name="Briner A.E."/>
            <person name="Felis G.E."/>
            <person name="de Vos W.M."/>
            <person name="Barrangou R."/>
            <person name="Klaenhammer T.R."/>
            <person name="Caufield P.W."/>
            <person name="Cui Y."/>
            <person name="Zhang H."/>
            <person name="O'Toole P.W."/>
        </authorList>
    </citation>
    <scope>NUCLEOTIDE SEQUENCE [LARGE SCALE GENOMIC DNA]</scope>
    <source>
        <strain evidence="8 9">DSM 23365</strain>
    </source>
</reference>
<feature type="domain" description="ABC-2 type transporter transmembrane" evidence="6">
    <location>
        <begin position="533"/>
        <end position="668"/>
    </location>
</feature>
<dbReference type="Proteomes" id="UP000051442">
    <property type="component" value="Unassembled WGS sequence"/>
</dbReference>
<name>A0A0R2F8L8_9LACO</name>
<feature type="transmembrane region" description="Helical" evidence="5">
    <location>
        <begin position="20"/>
        <end position="38"/>
    </location>
</feature>
<evidence type="ECO:0000256" key="5">
    <source>
        <dbReference type="SAM" id="Phobius"/>
    </source>
</evidence>
<proteinExistence type="predicted"/>
<dbReference type="Pfam" id="PF12698">
    <property type="entry name" value="ABC2_membrane_3"/>
    <property type="match status" value="1"/>
</dbReference>
<sequence>MSTIRAIYLRDLKAIFKYRFTIVTVLALVVLPSLYTLINVRALWNPYDTTEIKNIPVAVVNQDQGATLQGKQLAVGDQMISTLKKDKQLDWQFTSAKTARERLKSGKYYAEIIIPKNFSKHLASIASDNPKKAKIIYKSNARDSPMGGKITETAANTLVNQVQQTFLKQVNRQIFSVLNMVGNKAGSQQAEILALKDWIVTLGDSMNLATNVLGDVNSASTNMATVLTGLKPVISASQNIDVLQQSNSAMITSLNSVQGTVNKAFSSLNTNLKAADASGKQLNSLVSQLNKTTNSTTKGQVNSQLNRAIQQVDLLKNQITPLETFLKSLNQQAHLSAITSLTTTLSGTKQLLTTEKSQLNQLKRTVTAAGNTSAADRASALRTARQINENLTSALTQYNTNVQGHLSGISANLISATQKSQSILKQLKAAKGINEDYLDNAIQSNKLIASTSGNLETKLLAYQSDVKKMSDQLKLTDDNDIVSIITVLQNNPNMMGNTLVKLFNVKDESIYRVKTFGEAFLPSYVTISIWVGCTMLIMVLHTTIPREERRFRNATPHQEYLGKMLTFGTLSLVQTAIIIFSSVLLLHAHVENFFVMLVFGVLTSMAFTSIVYTSASLFGNLGKAFAVILVAMQLAGSGAMYPVQLNPWIFRVFQPLFPFTYAIGGFREAVGGPNPETVFIDIFVLSLMTGGMILLGYLLKNPMEKHTRRLLSDFRKTGIGQ</sequence>
<dbReference type="NCBIfam" id="TIGR03061">
    <property type="entry name" value="pip_yhgE_Nterm"/>
    <property type="match status" value="1"/>
</dbReference>
<dbReference type="InterPro" id="IPR013525">
    <property type="entry name" value="ABC2_TM"/>
</dbReference>
<dbReference type="InterPro" id="IPR051328">
    <property type="entry name" value="T7SS_ABC-Transporter"/>
</dbReference>
<feature type="transmembrane region" description="Helical" evidence="5">
    <location>
        <begin position="593"/>
        <end position="612"/>
    </location>
</feature>
<keyword evidence="3 5" id="KW-1133">Transmembrane helix</keyword>
<dbReference type="InterPro" id="IPR017501">
    <property type="entry name" value="Phage_infect_YhgE_C"/>
</dbReference>
<dbReference type="Pfam" id="PF01061">
    <property type="entry name" value="ABC2_membrane"/>
    <property type="match status" value="1"/>
</dbReference>
<dbReference type="PANTHER" id="PTHR43077">
    <property type="entry name" value="TRANSPORT PERMEASE YVFS-RELATED"/>
    <property type="match status" value="1"/>
</dbReference>
<evidence type="ECO:0000313" key="8">
    <source>
        <dbReference type="EMBL" id="KRN21181.1"/>
    </source>
</evidence>
<dbReference type="GO" id="GO:0140359">
    <property type="term" value="F:ABC-type transporter activity"/>
    <property type="evidence" value="ECO:0007669"/>
    <property type="project" value="InterPro"/>
</dbReference>
<protein>
    <submittedName>
        <fullName evidence="8">Phage infection protein</fullName>
    </submittedName>
</protein>
<keyword evidence="4 5" id="KW-0472">Membrane</keyword>
<dbReference type="RefSeq" id="WP_054733366.1">
    <property type="nucleotide sequence ID" value="NZ_AYZM01000125.1"/>
</dbReference>
<feature type="transmembrane region" description="Helical" evidence="5">
    <location>
        <begin position="565"/>
        <end position="587"/>
    </location>
</feature>
<comment type="caution">
    <text evidence="8">The sequence shown here is derived from an EMBL/GenBank/DDBJ whole genome shotgun (WGS) entry which is preliminary data.</text>
</comment>
<dbReference type="InterPro" id="IPR017500">
    <property type="entry name" value="Phage_infect_YhgE_N"/>
</dbReference>
<dbReference type="PATRIC" id="fig|1423804.4.peg.1405"/>
<gene>
    <name evidence="8" type="ORF">FD14_GL001305</name>
</gene>
<evidence type="ECO:0000256" key="1">
    <source>
        <dbReference type="ARBA" id="ARBA00004141"/>
    </source>
</evidence>
<dbReference type="NCBIfam" id="TIGR03062">
    <property type="entry name" value="pip_yhgE_Cterm"/>
    <property type="match status" value="1"/>
</dbReference>
<dbReference type="PANTHER" id="PTHR43077:SF10">
    <property type="entry name" value="TRANSPORT PERMEASE PROTEIN"/>
    <property type="match status" value="1"/>
</dbReference>
<evidence type="ECO:0000256" key="4">
    <source>
        <dbReference type="ARBA" id="ARBA00023136"/>
    </source>
</evidence>
<dbReference type="GO" id="GO:0016020">
    <property type="term" value="C:membrane"/>
    <property type="evidence" value="ECO:0007669"/>
    <property type="project" value="UniProtKB-SubCell"/>
</dbReference>
<dbReference type="OrthoDB" id="9811483at2"/>
<dbReference type="AlphaFoldDB" id="A0A0R2F8L8"/>
<dbReference type="Gene3D" id="3.40.1710.10">
    <property type="entry name" value="abc type-2 transporter like domain"/>
    <property type="match status" value="1"/>
</dbReference>
<evidence type="ECO:0000256" key="2">
    <source>
        <dbReference type="ARBA" id="ARBA00022692"/>
    </source>
</evidence>
<dbReference type="EMBL" id="AYZM01000125">
    <property type="protein sequence ID" value="KRN21181.1"/>
    <property type="molecule type" value="Genomic_DNA"/>
</dbReference>
<organism evidence="8 9">
    <name type="scientific">Secundilactobacillus similis DSM 23365 = JCM 2765</name>
    <dbReference type="NCBI Taxonomy" id="1423804"/>
    <lineage>
        <taxon>Bacteria</taxon>
        <taxon>Bacillati</taxon>
        <taxon>Bacillota</taxon>
        <taxon>Bacilli</taxon>
        <taxon>Lactobacillales</taxon>
        <taxon>Lactobacillaceae</taxon>
        <taxon>Secundilactobacillus</taxon>
    </lineage>
</organism>
<evidence type="ECO:0000259" key="7">
    <source>
        <dbReference type="Pfam" id="PF12698"/>
    </source>
</evidence>
<feature type="domain" description="ABC-2 type transporter transmembrane" evidence="7">
    <location>
        <begin position="20"/>
        <end position="191"/>
    </location>
</feature>
<evidence type="ECO:0000313" key="9">
    <source>
        <dbReference type="Proteomes" id="UP000051442"/>
    </source>
</evidence>
<evidence type="ECO:0000259" key="6">
    <source>
        <dbReference type="Pfam" id="PF01061"/>
    </source>
</evidence>
<dbReference type="STRING" id="1423804.FD14_GL001305"/>
<keyword evidence="9" id="KW-1185">Reference proteome</keyword>
<comment type="subcellular location">
    <subcellularLocation>
        <location evidence="1">Membrane</location>
        <topology evidence="1">Multi-pass membrane protein</topology>
    </subcellularLocation>
</comment>
<accession>A0A0R2F8L8</accession>
<evidence type="ECO:0000256" key="3">
    <source>
        <dbReference type="ARBA" id="ARBA00022989"/>
    </source>
</evidence>